<evidence type="ECO:0000313" key="1">
    <source>
        <dbReference type="EMBL" id="KIL96881.1"/>
    </source>
</evidence>
<accession>A0A0C2UVL7</accession>
<dbReference type="AlphaFoldDB" id="A0A0C2UVL7"/>
<keyword evidence="2" id="KW-1185">Reference proteome</keyword>
<comment type="caution">
    <text evidence="1">The sequence shown here is derived from an EMBL/GenBank/DDBJ whole genome shotgun (WGS) entry which is preliminary data.</text>
</comment>
<sequence>MQAQPQALTISTALHFDLAFKLASGRLPDSGGEQAMAALDSANGAL</sequence>
<protein>
    <submittedName>
        <fullName evidence="1">Uncharacterized protein</fullName>
    </submittedName>
</protein>
<organism evidence="1 2">
    <name type="scientific">Paramagnetospirillum magnetotacticum MS-1</name>
    <dbReference type="NCBI Taxonomy" id="272627"/>
    <lineage>
        <taxon>Bacteria</taxon>
        <taxon>Pseudomonadati</taxon>
        <taxon>Pseudomonadota</taxon>
        <taxon>Alphaproteobacteria</taxon>
        <taxon>Rhodospirillales</taxon>
        <taxon>Magnetospirillaceae</taxon>
        <taxon>Paramagnetospirillum</taxon>
    </lineage>
</organism>
<dbReference type="EMBL" id="JXSL01000033">
    <property type="protein sequence ID" value="KIL96881.1"/>
    <property type="molecule type" value="Genomic_DNA"/>
</dbReference>
<dbReference type="Proteomes" id="UP000031971">
    <property type="component" value="Unassembled WGS sequence"/>
</dbReference>
<proteinExistence type="predicted"/>
<name>A0A0C2UVL7_PARME</name>
<reference evidence="1 2" key="1">
    <citation type="submission" date="2015-01" db="EMBL/GenBank/DDBJ databases">
        <title>Genome Sequence of Magnetospirillum magnetotacticum Strain MS-1.</title>
        <authorList>
            <person name="Marinov G.K."/>
            <person name="Smalley M.D."/>
            <person name="DeSalvo G."/>
        </authorList>
    </citation>
    <scope>NUCLEOTIDE SEQUENCE [LARGE SCALE GENOMIC DNA]</scope>
    <source>
        <strain evidence="1 2">MS-1</strain>
    </source>
</reference>
<evidence type="ECO:0000313" key="2">
    <source>
        <dbReference type="Proteomes" id="UP000031971"/>
    </source>
</evidence>
<gene>
    <name evidence="1" type="ORF">CCC_01374</name>
</gene>